<evidence type="ECO:0000256" key="3">
    <source>
        <dbReference type="ARBA" id="ARBA00022536"/>
    </source>
</evidence>
<dbReference type="InterPro" id="IPR001480">
    <property type="entry name" value="Bulb-type_lectin_dom"/>
</dbReference>
<evidence type="ECO:0000256" key="1">
    <source>
        <dbReference type="ARBA" id="ARBA00004479"/>
    </source>
</evidence>
<evidence type="ECO:0000256" key="16">
    <source>
        <dbReference type="ARBA" id="ARBA00048679"/>
    </source>
</evidence>
<dbReference type="FunFam" id="1.10.510.10:FF:000302">
    <property type="entry name" value="Serine/threonine-protein kinase"/>
    <property type="match status" value="1"/>
</dbReference>
<evidence type="ECO:0000256" key="15">
    <source>
        <dbReference type="ARBA" id="ARBA00047899"/>
    </source>
</evidence>
<dbReference type="SMART" id="SM00108">
    <property type="entry name" value="B_lectin"/>
    <property type="match status" value="1"/>
</dbReference>
<dbReference type="EMBL" id="JAKOGI010001075">
    <property type="protein sequence ID" value="KAJ8427903.1"/>
    <property type="molecule type" value="Genomic_DNA"/>
</dbReference>
<evidence type="ECO:0000313" key="24">
    <source>
        <dbReference type="Proteomes" id="UP001153076"/>
    </source>
</evidence>
<dbReference type="Gene3D" id="2.90.10.10">
    <property type="entry name" value="Bulb-type lectin domain"/>
    <property type="match status" value="1"/>
</dbReference>
<evidence type="ECO:0000256" key="4">
    <source>
        <dbReference type="ARBA" id="ARBA00022679"/>
    </source>
</evidence>
<accession>A0A9Q1GXI8</accession>
<evidence type="ECO:0000256" key="17">
    <source>
        <dbReference type="PIRNR" id="PIRNR000641"/>
    </source>
</evidence>
<keyword evidence="10" id="KW-1133">Transmembrane helix</keyword>
<dbReference type="InterPro" id="IPR008271">
    <property type="entry name" value="Ser/Thr_kinase_AS"/>
</dbReference>
<evidence type="ECO:0000256" key="2">
    <source>
        <dbReference type="ARBA" id="ARBA00022527"/>
    </source>
</evidence>
<evidence type="ECO:0000256" key="5">
    <source>
        <dbReference type="ARBA" id="ARBA00022692"/>
    </source>
</evidence>
<protein>
    <recommendedName>
        <fullName evidence="17">Receptor-like serine/threonine-protein kinase</fullName>
        <ecNumber evidence="17">2.7.11.1</ecNumber>
    </recommendedName>
</protein>
<dbReference type="PANTHER" id="PTHR47974">
    <property type="entry name" value="OS07G0415500 PROTEIN"/>
    <property type="match status" value="1"/>
</dbReference>
<feature type="domain" description="Bulb-type lectin" evidence="21">
    <location>
        <begin position="31"/>
        <end position="153"/>
    </location>
</feature>
<feature type="chain" id="PRO_5040376014" description="Receptor-like serine/threonine-protein kinase" evidence="19">
    <location>
        <begin position="19"/>
        <end position="776"/>
    </location>
</feature>
<dbReference type="Pfam" id="PF00954">
    <property type="entry name" value="S_locus_glycop"/>
    <property type="match status" value="1"/>
</dbReference>
<keyword evidence="8 17" id="KW-0418">Kinase</keyword>
<evidence type="ECO:0000256" key="18">
    <source>
        <dbReference type="PROSITE-ProRule" id="PRU10141"/>
    </source>
</evidence>
<dbReference type="Proteomes" id="UP001153076">
    <property type="component" value="Unassembled WGS sequence"/>
</dbReference>
<dbReference type="PROSITE" id="PS50927">
    <property type="entry name" value="BULB_LECTIN"/>
    <property type="match status" value="1"/>
</dbReference>
<dbReference type="PIRSF" id="PIRSF000641">
    <property type="entry name" value="SRK"/>
    <property type="match status" value="1"/>
</dbReference>
<dbReference type="SMART" id="SM00473">
    <property type="entry name" value="PAN_AP"/>
    <property type="match status" value="1"/>
</dbReference>
<keyword evidence="14" id="KW-0325">Glycoprotein</keyword>
<dbReference type="PROSITE" id="PS50948">
    <property type="entry name" value="PAN"/>
    <property type="match status" value="1"/>
</dbReference>
<dbReference type="Pfam" id="PF00069">
    <property type="entry name" value="Pkinase"/>
    <property type="match status" value="1"/>
</dbReference>
<reference evidence="23" key="1">
    <citation type="submission" date="2022-04" db="EMBL/GenBank/DDBJ databases">
        <title>Carnegiea gigantea Genome sequencing and assembly v2.</title>
        <authorList>
            <person name="Copetti D."/>
            <person name="Sanderson M.J."/>
            <person name="Burquez A."/>
            <person name="Wojciechowski M.F."/>
        </authorList>
    </citation>
    <scope>NUCLEOTIDE SEQUENCE</scope>
    <source>
        <strain evidence="23">SGP5-SGP5p</strain>
        <tissue evidence="23">Aerial part</tissue>
    </source>
</reference>
<comment type="caution">
    <text evidence="23">The sequence shown here is derived from an EMBL/GenBank/DDBJ whole genome shotgun (WGS) entry which is preliminary data.</text>
</comment>
<evidence type="ECO:0000256" key="13">
    <source>
        <dbReference type="ARBA" id="ARBA00023170"/>
    </source>
</evidence>
<dbReference type="Gene3D" id="3.50.4.10">
    <property type="entry name" value="Hepatocyte Growth Factor"/>
    <property type="match status" value="1"/>
</dbReference>
<evidence type="ECO:0000313" key="23">
    <source>
        <dbReference type="EMBL" id="KAJ8427903.1"/>
    </source>
</evidence>
<dbReference type="InterPro" id="IPR024171">
    <property type="entry name" value="SRK-like_kinase"/>
</dbReference>
<evidence type="ECO:0000259" key="21">
    <source>
        <dbReference type="PROSITE" id="PS50927"/>
    </source>
</evidence>
<dbReference type="SUPFAM" id="SSF51110">
    <property type="entry name" value="alpha-D-mannose-specific plant lectins"/>
    <property type="match status" value="1"/>
</dbReference>
<dbReference type="SUPFAM" id="SSF56112">
    <property type="entry name" value="Protein kinase-like (PK-like)"/>
    <property type="match status" value="1"/>
</dbReference>
<dbReference type="Gene3D" id="3.30.200.20">
    <property type="entry name" value="Phosphorylase Kinase, domain 1"/>
    <property type="match status" value="1"/>
</dbReference>
<dbReference type="InterPro" id="IPR036426">
    <property type="entry name" value="Bulb-type_lectin_dom_sf"/>
</dbReference>
<dbReference type="GO" id="GO:0048544">
    <property type="term" value="P:recognition of pollen"/>
    <property type="evidence" value="ECO:0007669"/>
    <property type="project" value="InterPro"/>
</dbReference>
<feature type="binding site" evidence="18">
    <location>
        <position position="514"/>
    </location>
    <ligand>
        <name>ATP</name>
        <dbReference type="ChEBI" id="CHEBI:30616"/>
    </ligand>
</feature>
<dbReference type="InterPro" id="IPR017441">
    <property type="entry name" value="Protein_kinase_ATP_BS"/>
</dbReference>
<keyword evidence="7 17" id="KW-0547">Nucleotide-binding</keyword>
<proteinExistence type="inferred from homology"/>
<feature type="signal peptide" evidence="19">
    <location>
        <begin position="1"/>
        <end position="18"/>
    </location>
</feature>
<feature type="domain" description="Protein kinase" evidence="20">
    <location>
        <begin position="485"/>
        <end position="767"/>
    </location>
</feature>
<dbReference type="GO" id="GO:0005524">
    <property type="term" value="F:ATP binding"/>
    <property type="evidence" value="ECO:0007669"/>
    <property type="project" value="UniProtKB-UniRule"/>
</dbReference>
<comment type="similarity">
    <text evidence="17">Belongs to the protein kinase superfamily. Ser/Thr protein kinase family.</text>
</comment>
<dbReference type="InterPro" id="IPR000719">
    <property type="entry name" value="Prot_kinase_dom"/>
</dbReference>
<dbReference type="PROSITE" id="PS00107">
    <property type="entry name" value="PROTEIN_KINASE_ATP"/>
    <property type="match status" value="1"/>
</dbReference>
<name>A0A9Q1GXI8_9CARY</name>
<keyword evidence="2 17" id="KW-0723">Serine/threonine-protein kinase</keyword>
<comment type="catalytic activity">
    <reaction evidence="15 17">
        <text>L-threonyl-[protein] + ATP = O-phospho-L-threonyl-[protein] + ADP + H(+)</text>
        <dbReference type="Rhea" id="RHEA:46608"/>
        <dbReference type="Rhea" id="RHEA-COMP:11060"/>
        <dbReference type="Rhea" id="RHEA-COMP:11605"/>
        <dbReference type="ChEBI" id="CHEBI:15378"/>
        <dbReference type="ChEBI" id="CHEBI:30013"/>
        <dbReference type="ChEBI" id="CHEBI:30616"/>
        <dbReference type="ChEBI" id="CHEBI:61977"/>
        <dbReference type="ChEBI" id="CHEBI:456216"/>
        <dbReference type="EC" id="2.7.11.1"/>
    </reaction>
</comment>
<keyword evidence="3" id="KW-0245">EGF-like domain</keyword>
<dbReference type="CDD" id="cd14066">
    <property type="entry name" value="STKc_IRAK"/>
    <property type="match status" value="1"/>
</dbReference>
<evidence type="ECO:0000256" key="6">
    <source>
        <dbReference type="ARBA" id="ARBA00022729"/>
    </source>
</evidence>
<keyword evidence="24" id="KW-1185">Reference proteome</keyword>
<dbReference type="InterPro" id="IPR011009">
    <property type="entry name" value="Kinase-like_dom_sf"/>
</dbReference>
<dbReference type="PROSITE" id="PS00108">
    <property type="entry name" value="PROTEIN_KINASE_ST"/>
    <property type="match status" value="1"/>
</dbReference>
<evidence type="ECO:0000256" key="7">
    <source>
        <dbReference type="ARBA" id="ARBA00022741"/>
    </source>
</evidence>
<comment type="subcellular location">
    <subcellularLocation>
        <location evidence="1">Membrane</location>
        <topology evidence="1">Single-pass type I membrane protein</topology>
    </subcellularLocation>
</comment>
<dbReference type="PROSITE" id="PS50011">
    <property type="entry name" value="PROTEIN_KINASE_DOM"/>
    <property type="match status" value="1"/>
</dbReference>
<dbReference type="Pfam" id="PF01453">
    <property type="entry name" value="B_lectin"/>
    <property type="match status" value="1"/>
</dbReference>
<keyword evidence="6 19" id="KW-0732">Signal</keyword>
<evidence type="ECO:0000256" key="19">
    <source>
        <dbReference type="SAM" id="SignalP"/>
    </source>
</evidence>
<feature type="domain" description="Apple" evidence="22">
    <location>
        <begin position="336"/>
        <end position="412"/>
    </location>
</feature>
<dbReference type="FunFam" id="3.30.200.20:FF:000059">
    <property type="entry name" value="S-receptor-like serine/threonine-protein kinase"/>
    <property type="match status" value="1"/>
</dbReference>
<keyword evidence="12" id="KW-1015">Disulfide bond</keyword>
<dbReference type="InterPro" id="IPR000858">
    <property type="entry name" value="S_locus_glycoprot_dom"/>
</dbReference>
<keyword evidence="11" id="KW-0472">Membrane</keyword>
<evidence type="ECO:0000259" key="20">
    <source>
        <dbReference type="PROSITE" id="PS50011"/>
    </source>
</evidence>
<dbReference type="Gene3D" id="1.10.510.10">
    <property type="entry name" value="Transferase(Phosphotransferase) domain 1"/>
    <property type="match status" value="1"/>
</dbReference>
<evidence type="ECO:0000256" key="11">
    <source>
        <dbReference type="ARBA" id="ARBA00023136"/>
    </source>
</evidence>
<dbReference type="GO" id="GO:0016020">
    <property type="term" value="C:membrane"/>
    <property type="evidence" value="ECO:0007669"/>
    <property type="project" value="UniProtKB-SubCell"/>
</dbReference>
<organism evidence="23 24">
    <name type="scientific">Carnegiea gigantea</name>
    <dbReference type="NCBI Taxonomy" id="171969"/>
    <lineage>
        <taxon>Eukaryota</taxon>
        <taxon>Viridiplantae</taxon>
        <taxon>Streptophyta</taxon>
        <taxon>Embryophyta</taxon>
        <taxon>Tracheophyta</taxon>
        <taxon>Spermatophyta</taxon>
        <taxon>Magnoliopsida</taxon>
        <taxon>eudicotyledons</taxon>
        <taxon>Gunneridae</taxon>
        <taxon>Pentapetalae</taxon>
        <taxon>Caryophyllales</taxon>
        <taxon>Cactineae</taxon>
        <taxon>Cactaceae</taxon>
        <taxon>Cactoideae</taxon>
        <taxon>Echinocereeae</taxon>
        <taxon>Carnegiea</taxon>
    </lineage>
</organism>
<evidence type="ECO:0000256" key="12">
    <source>
        <dbReference type="ARBA" id="ARBA00023157"/>
    </source>
</evidence>
<dbReference type="FunFam" id="2.90.10.10:FF:000007">
    <property type="entry name" value="Serine/threonine-protein kinase"/>
    <property type="match status" value="1"/>
</dbReference>
<dbReference type="Pfam" id="PF08276">
    <property type="entry name" value="PAN_2"/>
    <property type="match status" value="1"/>
</dbReference>
<gene>
    <name evidence="23" type="ORF">Cgig2_012239</name>
</gene>
<evidence type="ECO:0000256" key="14">
    <source>
        <dbReference type="ARBA" id="ARBA00023180"/>
    </source>
</evidence>
<dbReference type="SMART" id="SM00220">
    <property type="entry name" value="S_TKc"/>
    <property type="match status" value="1"/>
</dbReference>
<dbReference type="AlphaFoldDB" id="A0A9Q1GXI8"/>
<keyword evidence="4 17" id="KW-0808">Transferase</keyword>
<dbReference type="OrthoDB" id="619632at2759"/>
<keyword evidence="5" id="KW-0812">Transmembrane</keyword>
<dbReference type="InterPro" id="IPR003609">
    <property type="entry name" value="Pan_app"/>
</dbReference>
<dbReference type="CDD" id="cd00028">
    <property type="entry name" value="B_lectin"/>
    <property type="match status" value="1"/>
</dbReference>
<dbReference type="GO" id="GO:0004674">
    <property type="term" value="F:protein serine/threonine kinase activity"/>
    <property type="evidence" value="ECO:0007669"/>
    <property type="project" value="UniProtKB-KW"/>
</dbReference>
<sequence length="776" mass="86889">MGSQSVTIFLVFLSSLAATSVDSTSRSFLARGSSFSVEDVSSSSSLLTSPDNTFSCGFYTVGVNSNAYWFAIWFTNSKEKTVVWTANRDNPVNGHGSSIALRKDGAFVLSDLDGSIAWQTNTSSINVHQAELLNSGNFVLKDPHGKIVWQSFDFPTDTLLPGQLFTKSKRLVSNVGHQMFSSGYFSFFFDSDNVLRMIYDGPDISSIYWPNVNLGLFQNGRTNYNSSRIAVLDDKGIFTASDQLHFNASDVGLGIQRRLAMDPDGNLRLYSLHDSSGSWVITWQAIGKLCDVHGLCGRNGICVYAPDPTCSCPPQYEPVDLTDWRKGCKRKFERTCNDSEFVELTHVDYYGFDLNFTQPASFEECRQICLQDCRCLAFSYRLTGEGLCFTKSALFNGYSSVDFAGIIYLRVPTRAQTSNQPTLNGSHLDCRSLNAIGAIEVILAVASWWFLFRKRGISASMEDGYHAISSQFRSFSYSELKTTTNKFKEVVGRGGFGAVYKGVLADERTVAVKKLGDVVQGEEEFWAEVSTIARINHMNLARMWGFCSEGKHRLLVYEFVENGSLDKHLFANENFLAWKDRFKVALGTAKGLAYLHHECLEWVIHCDVKPENILLDKDFEPKIADFGLAKLCQRSGHGSSELTRIRGTKGYMAPEWAMNLPLSAKVDVYSYGVMILELVKGIRLSNWVVDEHYSFGEGMTELMRVVRIAKAMIRSGEDSWVDNFVDPRLRGKFNRNQAATMIKAGLSCVEEDRNKRPTMESVVHDLTECEDDITLK</sequence>
<comment type="catalytic activity">
    <reaction evidence="16 17">
        <text>L-seryl-[protein] + ATP = O-phospho-L-seryl-[protein] + ADP + H(+)</text>
        <dbReference type="Rhea" id="RHEA:17989"/>
        <dbReference type="Rhea" id="RHEA-COMP:9863"/>
        <dbReference type="Rhea" id="RHEA-COMP:11604"/>
        <dbReference type="ChEBI" id="CHEBI:15378"/>
        <dbReference type="ChEBI" id="CHEBI:29999"/>
        <dbReference type="ChEBI" id="CHEBI:30616"/>
        <dbReference type="ChEBI" id="CHEBI:83421"/>
        <dbReference type="ChEBI" id="CHEBI:456216"/>
        <dbReference type="EC" id="2.7.11.1"/>
    </reaction>
</comment>
<evidence type="ECO:0000259" key="22">
    <source>
        <dbReference type="PROSITE" id="PS50948"/>
    </source>
</evidence>
<dbReference type="PANTHER" id="PTHR47974:SF4">
    <property type="entry name" value="RECEPTOR-LIKE SERINE_THREONINE-PROTEIN KINASE"/>
    <property type="match status" value="1"/>
</dbReference>
<evidence type="ECO:0000256" key="10">
    <source>
        <dbReference type="ARBA" id="ARBA00022989"/>
    </source>
</evidence>
<evidence type="ECO:0000256" key="9">
    <source>
        <dbReference type="ARBA" id="ARBA00022840"/>
    </source>
</evidence>
<dbReference type="EC" id="2.7.11.1" evidence="17"/>
<keyword evidence="9 17" id="KW-0067">ATP-binding</keyword>
<keyword evidence="13" id="KW-0675">Receptor</keyword>
<dbReference type="CDD" id="cd01098">
    <property type="entry name" value="PAN_AP_plant"/>
    <property type="match status" value="1"/>
</dbReference>
<evidence type="ECO:0000256" key="8">
    <source>
        <dbReference type="ARBA" id="ARBA00022777"/>
    </source>
</evidence>